<dbReference type="GO" id="GO:0004222">
    <property type="term" value="F:metalloendopeptidase activity"/>
    <property type="evidence" value="ECO:0007669"/>
    <property type="project" value="InterPro"/>
</dbReference>
<dbReference type="PANTHER" id="PTHR11733">
    <property type="entry name" value="ZINC METALLOPROTEASE FAMILY M13 NEPRILYSIN-RELATED"/>
    <property type="match status" value="1"/>
</dbReference>
<evidence type="ECO:0000256" key="2">
    <source>
        <dbReference type="ARBA" id="ARBA00007357"/>
    </source>
</evidence>
<organism evidence="4">
    <name type="scientific">Apis cerana</name>
    <name type="common">Indian honeybee</name>
    <dbReference type="NCBI Taxonomy" id="7461"/>
    <lineage>
        <taxon>Eukaryota</taxon>
        <taxon>Metazoa</taxon>
        <taxon>Ecdysozoa</taxon>
        <taxon>Arthropoda</taxon>
        <taxon>Hexapoda</taxon>
        <taxon>Insecta</taxon>
        <taxon>Pterygota</taxon>
        <taxon>Neoptera</taxon>
        <taxon>Endopterygota</taxon>
        <taxon>Hymenoptera</taxon>
        <taxon>Apocrita</taxon>
        <taxon>Aculeata</taxon>
        <taxon>Apoidea</taxon>
        <taxon>Anthophila</taxon>
        <taxon>Apidae</taxon>
        <taxon>Apis</taxon>
    </lineage>
</organism>
<dbReference type="InterPro" id="IPR008753">
    <property type="entry name" value="Peptidase_M13_N"/>
</dbReference>
<evidence type="ECO:0000256" key="1">
    <source>
        <dbReference type="ARBA" id="ARBA00004401"/>
    </source>
</evidence>
<name>V9IJ66_APICE</name>
<gene>
    <name evidence="4" type="ORF">ACCB10997</name>
</gene>
<dbReference type="EMBL" id="JR049776">
    <property type="protein sequence ID" value="AEY61075.1"/>
    <property type="molecule type" value="mRNA"/>
</dbReference>
<dbReference type="AlphaFoldDB" id="V9IJ66"/>
<evidence type="ECO:0000313" key="4">
    <source>
        <dbReference type="EMBL" id="AEY61075.1"/>
    </source>
</evidence>
<comment type="similarity">
    <text evidence="2">Belongs to the peptidase M13 family.</text>
</comment>
<dbReference type="Pfam" id="PF05649">
    <property type="entry name" value="Peptidase_M13_N"/>
    <property type="match status" value="1"/>
</dbReference>
<dbReference type="GO" id="GO:0005886">
    <property type="term" value="C:plasma membrane"/>
    <property type="evidence" value="ECO:0007669"/>
    <property type="project" value="UniProtKB-SubCell"/>
</dbReference>
<dbReference type="PANTHER" id="PTHR11733:SF224">
    <property type="entry name" value="NEPRILYSIN-2"/>
    <property type="match status" value="1"/>
</dbReference>
<dbReference type="InterPro" id="IPR024079">
    <property type="entry name" value="MetalloPept_cat_dom_sf"/>
</dbReference>
<dbReference type="SUPFAM" id="SSF55486">
    <property type="entry name" value="Metalloproteases ('zincins'), catalytic domain"/>
    <property type="match status" value="1"/>
</dbReference>
<dbReference type="PROSITE" id="PS51885">
    <property type="entry name" value="NEPRILYSIN"/>
    <property type="match status" value="1"/>
</dbReference>
<feature type="domain" description="Peptidase M13 N-terminal" evidence="3">
    <location>
        <begin position="7"/>
        <end position="66"/>
    </location>
</feature>
<dbReference type="InterPro" id="IPR000718">
    <property type="entry name" value="Peptidase_M13"/>
</dbReference>
<accession>V9IJ66</accession>
<dbReference type="GO" id="GO:0016485">
    <property type="term" value="P:protein processing"/>
    <property type="evidence" value="ECO:0007669"/>
    <property type="project" value="TreeGrafter"/>
</dbReference>
<sequence length="74" mass="8513">MDREVEPCDDFYDFACGGFLKSTIIPDDKTTVNTFTGISDDLQNQLRTSIEEKSPLERAETVQTRQEFVQSLYE</sequence>
<dbReference type="MEROPS" id="M13.012"/>
<protein>
    <submittedName>
        <fullName evidence="4">Neprilysin</fullName>
    </submittedName>
</protein>
<comment type="subcellular location">
    <subcellularLocation>
        <location evidence="1">Cell membrane</location>
        <topology evidence="1">Single-pass type II membrane protein</topology>
    </subcellularLocation>
</comment>
<reference evidence="4" key="1">
    <citation type="submission" date="2011-11" db="EMBL/GenBank/DDBJ databases">
        <title>Decoding the brain transcriptome of the Eastern honeybee (Apis cerana) based on pyrosequencing.</title>
        <authorList>
            <person name="Sun L."/>
            <person name="Zheng H."/>
            <person name="Wang Y."/>
            <person name="Xie X."/>
            <person name="Zhu Y."/>
            <person name="Gu W."/>
            <person name="Wang S."/>
        </authorList>
    </citation>
    <scope>NUCLEOTIDE SEQUENCE</scope>
    <source>
        <tissue evidence="4">Brain</tissue>
    </source>
</reference>
<evidence type="ECO:0000259" key="3">
    <source>
        <dbReference type="Pfam" id="PF05649"/>
    </source>
</evidence>
<proteinExistence type="evidence at transcript level"/>
<dbReference type="Gene3D" id="3.40.390.10">
    <property type="entry name" value="Collagenase (Catalytic Domain)"/>
    <property type="match status" value="1"/>
</dbReference>